<dbReference type="KEGG" id="bja:blr6291"/>
<dbReference type="SMART" id="SM00421">
    <property type="entry name" value="HTH_LUXR"/>
    <property type="match status" value="1"/>
</dbReference>
<dbReference type="EMBL" id="BA000040">
    <property type="protein sequence ID" value="BAC51556.1"/>
    <property type="molecule type" value="Genomic_DNA"/>
</dbReference>
<dbReference type="PANTHER" id="PTHR43214:SF42">
    <property type="entry name" value="TRANSCRIPTIONAL REGULATORY PROTEIN DESR"/>
    <property type="match status" value="1"/>
</dbReference>
<dbReference type="eggNOG" id="COG2197">
    <property type="taxonomic scope" value="Bacteria"/>
</dbReference>
<evidence type="ECO:0000313" key="4">
    <source>
        <dbReference type="Proteomes" id="UP000002526"/>
    </source>
</evidence>
<feature type="domain" description="HTH luxR-type" evidence="2">
    <location>
        <begin position="172"/>
        <end position="237"/>
    </location>
</feature>
<dbReference type="Gene3D" id="3.40.50.2300">
    <property type="match status" value="1"/>
</dbReference>
<dbReference type="GO" id="GO:0003700">
    <property type="term" value="F:DNA-binding transcription factor activity"/>
    <property type="evidence" value="ECO:0000318"/>
    <property type="project" value="GO_Central"/>
</dbReference>
<dbReference type="GO" id="GO:0000976">
    <property type="term" value="F:transcription cis-regulatory region binding"/>
    <property type="evidence" value="ECO:0000318"/>
    <property type="project" value="GO_Central"/>
</dbReference>
<organism evidence="3 4">
    <name type="scientific">Bradyrhizobium diazoefficiens (strain JCM 10833 / BCRC 13528 / IAM 13628 / NBRC 14792 / USDA 110)</name>
    <dbReference type="NCBI Taxonomy" id="224911"/>
    <lineage>
        <taxon>Bacteria</taxon>
        <taxon>Pseudomonadati</taxon>
        <taxon>Pseudomonadota</taxon>
        <taxon>Alphaproteobacteria</taxon>
        <taxon>Hyphomicrobiales</taxon>
        <taxon>Nitrobacteraceae</taxon>
        <taxon>Bradyrhizobium</taxon>
    </lineage>
</organism>
<dbReference type="InterPro" id="IPR039420">
    <property type="entry name" value="WalR-like"/>
</dbReference>
<dbReference type="EnsemblBacteria" id="BAC51556">
    <property type="protein sequence ID" value="BAC51556"/>
    <property type="gene ID" value="BAC51556"/>
</dbReference>
<evidence type="ECO:0000256" key="1">
    <source>
        <dbReference type="ARBA" id="ARBA00023125"/>
    </source>
</evidence>
<dbReference type="InterPro" id="IPR016032">
    <property type="entry name" value="Sig_transdc_resp-reg_C-effctor"/>
</dbReference>
<dbReference type="AlphaFoldDB" id="Q89GQ4"/>
<dbReference type="OrthoDB" id="7826527at2"/>
<evidence type="ECO:0000313" key="3">
    <source>
        <dbReference type="EMBL" id="BAC51556.1"/>
    </source>
</evidence>
<dbReference type="Pfam" id="PF00196">
    <property type="entry name" value="GerE"/>
    <property type="match status" value="1"/>
</dbReference>
<dbReference type="PROSITE" id="PS50043">
    <property type="entry name" value="HTH_LUXR_2"/>
    <property type="match status" value="1"/>
</dbReference>
<dbReference type="SUPFAM" id="SSF46894">
    <property type="entry name" value="C-terminal effector domain of the bipartite response regulators"/>
    <property type="match status" value="1"/>
</dbReference>
<dbReference type="PATRIC" id="fig|224911.5.peg.6432"/>
<name>Q89GQ4_BRADU</name>
<reference evidence="4" key="1">
    <citation type="journal article" date="2002" name="DNA Res.">
        <title>Complete genomic sequence of nitrogen-fixing symbiotic bacterium Bradyrhizobium japonicum USDA110.</title>
        <authorList>
            <person name="Kaneko T."/>
            <person name="Nakamura Y."/>
            <person name="Sato S."/>
            <person name="Minamisawa K."/>
            <person name="Uchiumi T."/>
            <person name="Sasamoto S."/>
            <person name="Watanabe A."/>
            <person name="Idesawa K."/>
            <person name="Iriguchi M."/>
            <person name="Kawashima K."/>
            <person name="Kohara M."/>
            <person name="Matsumoto M."/>
            <person name="Shimpo S."/>
            <person name="Tsuruoka H."/>
            <person name="Wada T."/>
            <person name="Yamada M."/>
            <person name="Tabata S."/>
        </authorList>
    </citation>
    <scope>NUCLEOTIDE SEQUENCE [LARGE SCALE GENOMIC DNA]</scope>
    <source>
        <strain evidence="4">JCM 10833 / BCRC 13528 / IAM 13628 / NBRC 14792 / USDA 110</strain>
    </source>
</reference>
<accession>Q89GQ4</accession>
<dbReference type="GO" id="GO:0006355">
    <property type="term" value="P:regulation of DNA-templated transcription"/>
    <property type="evidence" value="ECO:0000318"/>
    <property type="project" value="GO_Central"/>
</dbReference>
<sequence length="308" mass="33879">MSLRSRLEGKMRRRQSCETVLIGKNVLIREGIARILHTANFHIPVSASSPEELPSTLQTEKLMFLIVHTGDGFNVAIEQIGFVKDRYPDARIAIVSDNYRPVDLASAFRAGANGYFVNVNSCDAFIKSVELVIMGETVFPPAFLSFALDAGRDHEPETAEPGRRQAILAAADDTILPQLSPREKAILSCLIEGDSNKCVARKINIAEATVKVHVKAILRKIRVQNRTQAAIWGMNHESLVRPANDRAPSTVDAGRGIAKPIEMISEMEQLNEPAPLVPRSNHVVVSRIDGLLRKGVDPGTRAAARFYK</sequence>
<dbReference type="InterPro" id="IPR011006">
    <property type="entry name" value="CheY-like_superfamily"/>
</dbReference>
<dbReference type="CDD" id="cd06170">
    <property type="entry name" value="LuxR_C_like"/>
    <property type="match status" value="1"/>
</dbReference>
<keyword evidence="1" id="KW-0238">DNA-binding</keyword>
<dbReference type="InterPro" id="IPR000792">
    <property type="entry name" value="Tscrpt_reg_LuxR_C"/>
</dbReference>
<dbReference type="HOGENOM" id="CLU_000445_90_8_5"/>
<gene>
    <name evidence="3" type="ordered locus">blr6291</name>
</gene>
<dbReference type="Proteomes" id="UP000002526">
    <property type="component" value="Chromosome"/>
</dbReference>
<proteinExistence type="predicted"/>
<dbReference type="PROSITE" id="PS00622">
    <property type="entry name" value="HTH_LUXR_1"/>
    <property type="match status" value="1"/>
</dbReference>
<dbReference type="STRING" id="224911.AAV28_29020"/>
<dbReference type="InParanoid" id="Q89GQ4"/>
<dbReference type="PhylomeDB" id="Q89GQ4"/>
<dbReference type="PRINTS" id="PR00038">
    <property type="entry name" value="HTHLUXR"/>
</dbReference>
<keyword evidence="4" id="KW-1185">Reference proteome</keyword>
<dbReference type="PANTHER" id="PTHR43214">
    <property type="entry name" value="TWO-COMPONENT RESPONSE REGULATOR"/>
    <property type="match status" value="1"/>
</dbReference>
<evidence type="ECO:0000259" key="2">
    <source>
        <dbReference type="PROSITE" id="PS50043"/>
    </source>
</evidence>
<dbReference type="SUPFAM" id="SSF52172">
    <property type="entry name" value="CheY-like"/>
    <property type="match status" value="1"/>
</dbReference>
<protein>
    <submittedName>
        <fullName evidence="3">Transcriptional regulatory protein</fullName>
    </submittedName>
</protein>